<dbReference type="InterPro" id="IPR012338">
    <property type="entry name" value="Beta-lactam/transpept-like"/>
</dbReference>
<keyword evidence="3" id="KW-1185">Reference proteome</keyword>
<dbReference type="GO" id="GO:0008800">
    <property type="term" value="F:beta-lactamase activity"/>
    <property type="evidence" value="ECO:0007669"/>
    <property type="project" value="InterPro"/>
</dbReference>
<dbReference type="PANTHER" id="PTHR35333:SF3">
    <property type="entry name" value="BETA-LACTAMASE-TYPE TRANSPEPTIDASE FOLD CONTAINING PROTEIN"/>
    <property type="match status" value="1"/>
</dbReference>
<evidence type="ECO:0000313" key="2">
    <source>
        <dbReference type="EMBL" id="PXY19560.1"/>
    </source>
</evidence>
<evidence type="ECO:0000313" key="3">
    <source>
        <dbReference type="Proteomes" id="UP000249915"/>
    </source>
</evidence>
<dbReference type="Proteomes" id="UP000249915">
    <property type="component" value="Unassembled WGS sequence"/>
</dbReference>
<dbReference type="EMBL" id="MASW01000007">
    <property type="protein sequence ID" value="PXY19560.1"/>
    <property type="molecule type" value="Genomic_DNA"/>
</dbReference>
<gene>
    <name evidence="2" type="ORF">BAY60_33060</name>
</gene>
<proteinExistence type="predicted"/>
<dbReference type="GO" id="GO:0030655">
    <property type="term" value="P:beta-lactam antibiotic catabolic process"/>
    <property type="evidence" value="ECO:0007669"/>
    <property type="project" value="InterPro"/>
</dbReference>
<organism evidence="2 3">
    <name type="scientific">Prauserella muralis</name>
    <dbReference type="NCBI Taxonomy" id="588067"/>
    <lineage>
        <taxon>Bacteria</taxon>
        <taxon>Bacillati</taxon>
        <taxon>Actinomycetota</taxon>
        <taxon>Actinomycetes</taxon>
        <taxon>Pseudonocardiales</taxon>
        <taxon>Pseudonocardiaceae</taxon>
        <taxon>Prauserella</taxon>
    </lineage>
</organism>
<dbReference type="GO" id="GO:0046677">
    <property type="term" value="P:response to antibiotic"/>
    <property type="evidence" value="ECO:0007669"/>
    <property type="project" value="InterPro"/>
</dbReference>
<dbReference type="InterPro" id="IPR000871">
    <property type="entry name" value="Beta-lactam_class-A"/>
</dbReference>
<reference evidence="2 3" key="1">
    <citation type="submission" date="2016-07" db="EMBL/GenBank/DDBJ databases">
        <title>Draft genome sequence of Prauserella muralis DSM 45305, isolated from a mould-covered wall in an indoor environment.</title>
        <authorList>
            <person name="Ruckert C."/>
            <person name="Albersmeier A."/>
            <person name="Jiang C.-L."/>
            <person name="Jiang Y."/>
            <person name="Kalinowski J."/>
            <person name="Schneider O."/>
            <person name="Winkler A."/>
            <person name="Zotchev S.B."/>
        </authorList>
    </citation>
    <scope>NUCLEOTIDE SEQUENCE [LARGE SCALE GENOMIC DNA]</scope>
    <source>
        <strain evidence="2 3">DSM 45305</strain>
    </source>
</reference>
<feature type="region of interest" description="Disordered" evidence="1">
    <location>
        <begin position="30"/>
        <end position="64"/>
    </location>
</feature>
<protein>
    <submittedName>
        <fullName evidence="2">Uncharacterized protein</fullName>
    </submittedName>
</protein>
<name>A0A2V4AIZ4_9PSEU</name>
<sequence>MRLGRIVLSLLVAGSVVAVLVVAAARSPSHTERSPLSTGLEPTLHSTTPTAVSPSPSPSPLPRHERAELATAVTEAVTRLVPGTEIGLAVHDRLTGSLLTSHNADRPFYTASVVKLLIAAHVLREAGWRVPEGPERDNLTAMLADSADWVASALWEAHGGPRIDRQMAELMGLSHTAPPAVASQWELTTMSPRDVLAVYDYLDTEMPERAAGFVLGALNGAQRLALDGFDQHFGIPAALPGTDHAIKQGWMRIDDGLVLNTTGVVGSGSRYVVALLTRQPGSTGYAEGRAAVTAGIAALAETLAAEAS</sequence>
<dbReference type="AlphaFoldDB" id="A0A2V4AIZ4"/>
<accession>A0A2V4AIZ4</accession>
<dbReference type="Gene3D" id="3.40.710.10">
    <property type="entry name" value="DD-peptidase/beta-lactamase superfamily"/>
    <property type="match status" value="1"/>
</dbReference>
<dbReference type="SUPFAM" id="SSF56601">
    <property type="entry name" value="beta-lactamase/transpeptidase-like"/>
    <property type="match status" value="1"/>
</dbReference>
<dbReference type="RefSeq" id="WP_112285486.1">
    <property type="nucleotide sequence ID" value="NZ_MASW01000007.1"/>
</dbReference>
<evidence type="ECO:0000256" key="1">
    <source>
        <dbReference type="SAM" id="MobiDB-lite"/>
    </source>
</evidence>
<dbReference type="PANTHER" id="PTHR35333">
    <property type="entry name" value="BETA-LACTAMASE"/>
    <property type="match status" value="1"/>
</dbReference>
<comment type="caution">
    <text evidence="2">The sequence shown here is derived from an EMBL/GenBank/DDBJ whole genome shotgun (WGS) entry which is preliminary data.</text>
</comment>
<dbReference type="OrthoDB" id="4981298at2"/>